<dbReference type="PANTHER" id="PTHR37516:SF1">
    <property type="entry name" value="SCA1 COMPLEX SCAFFOLD PROTEIN SCAA"/>
    <property type="match status" value="1"/>
</dbReference>
<dbReference type="InterPro" id="IPR037474">
    <property type="entry name" value="ScaA"/>
</dbReference>
<comment type="caution">
    <text evidence="2">The sequence shown here is derived from an EMBL/GenBank/DDBJ whole genome shotgun (WGS) entry which is preliminary data.</text>
</comment>
<proteinExistence type="predicted"/>
<dbReference type="EMBL" id="MLAK01000668">
    <property type="protein sequence ID" value="OHT08414.1"/>
    <property type="molecule type" value="Genomic_DNA"/>
</dbReference>
<dbReference type="PANTHER" id="PTHR37516">
    <property type="entry name" value="SCA1 COMPLEX SCAFFOLD PROTEIN SCAA"/>
    <property type="match status" value="1"/>
</dbReference>
<dbReference type="Proteomes" id="UP000179807">
    <property type="component" value="Unassembled WGS sequence"/>
</dbReference>
<gene>
    <name evidence="2" type="ORF">TRFO_23097</name>
</gene>
<evidence type="ECO:0000313" key="2">
    <source>
        <dbReference type="EMBL" id="OHT08414.1"/>
    </source>
</evidence>
<evidence type="ECO:0000313" key="3">
    <source>
        <dbReference type="Proteomes" id="UP000179807"/>
    </source>
</evidence>
<dbReference type="RefSeq" id="XP_068361550.1">
    <property type="nucleotide sequence ID" value="XM_068502956.1"/>
</dbReference>
<sequence>MYFDDTSEYEEEEMINENWVILTPLSDGHGKQYDLLFSHFSPIINFFPLHLPKLPISRHSQSYEEYQFYILRWFKYMNTAFNRCILPNMISLFYRRPLSNPKVMNDTNTFLVHDQINQIEEIMIQEIKFDKSTFFKDKLKCKSNLISTHVLTVNQWPCWLIPAAPDISFFDNYADFCEASNNWYERSIEIINDRIGIFYEDSQKSGINNLYAKPWTLSARASRANERKEKSQMPRNISPISLDNQLSSETEATLESIVLEENEFDFLCHPISFHLRYGLEMIETEPTYHNQEKANYFLERSDFLTYISKNREKYEIQTDLFTNINEKSNYQKSITCKINNLYNSYKNGFSLHFPIAENSIIFDLTNHGGVVPIKFFYASFYKIDTKQKITLDNLPFWLDTDVGKMPYEIRNGIFDFIVENYENQWLMELINNTKLLYKLAQVLLLFTPHSIDLIDPSFDSLIHEDFFQIHNLLFQWHISDIIFQVFHSLELHEIAVVFVRREALYKEAYDDYCESNSFPFEFPEVKPRKNGVKSHSYSETISLNKFSNQKPNYIHSPPNKNLGRILVSMYHVSLVYKVSSYICSNCFLFFKFISKCSYKLFLRFCSQIISKKDLCRYFIVELVQTTKIDITDSIPMVNFLSTLLQCDPLKINVILIEDYEWAIQTLKRLTKYLSSSYPHVFLTEKTLKFVSRTLKGKEKGMMEHINEWDKNISRIQGLLFAFIPYENNPIFLTSELRSFAFLMKFNSSVSFLDDREKSMQLFKHLYSNDVRILSASWKIIRNLFKSHPGKIPIYLQIEGIQQNLTDALKNQGILIGGEMLKLLVKIIEITVTPEKEKSGFLFTNGNIPDCLNSLFKIMMETCFRPFTICSIIQQSQNITDVSLYISVTKRFYRTMLVRPTLKKVIENMHFDQQDSPNRKRKKTGRKRNND</sequence>
<name>A0A1J4KFL5_9EUKA</name>
<dbReference type="AlphaFoldDB" id="A0A1J4KFL5"/>
<keyword evidence="3" id="KW-1185">Reference proteome</keyword>
<feature type="region of interest" description="Disordered" evidence="1">
    <location>
        <begin position="908"/>
        <end position="930"/>
    </location>
</feature>
<dbReference type="GeneID" id="94837660"/>
<dbReference type="GO" id="GO:0046579">
    <property type="term" value="P:positive regulation of Ras protein signal transduction"/>
    <property type="evidence" value="ECO:0007669"/>
    <property type="project" value="TreeGrafter"/>
</dbReference>
<organism evidence="2 3">
    <name type="scientific">Tritrichomonas foetus</name>
    <dbReference type="NCBI Taxonomy" id="1144522"/>
    <lineage>
        <taxon>Eukaryota</taxon>
        <taxon>Metamonada</taxon>
        <taxon>Parabasalia</taxon>
        <taxon>Tritrichomonadida</taxon>
        <taxon>Tritrichomonadidae</taxon>
        <taxon>Tritrichomonas</taxon>
    </lineage>
</organism>
<evidence type="ECO:0000256" key="1">
    <source>
        <dbReference type="SAM" id="MobiDB-lite"/>
    </source>
</evidence>
<protein>
    <submittedName>
        <fullName evidence="2">Uncharacterized protein</fullName>
    </submittedName>
</protein>
<dbReference type="GO" id="GO:1904515">
    <property type="term" value="P:positive regulation of TORC2 signaling"/>
    <property type="evidence" value="ECO:0007669"/>
    <property type="project" value="TreeGrafter"/>
</dbReference>
<dbReference type="VEuPathDB" id="TrichDB:TRFO_23097"/>
<dbReference type="GO" id="GO:0005886">
    <property type="term" value="C:plasma membrane"/>
    <property type="evidence" value="ECO:0007669"/>
    <property type="project" value="TreeGrafter"/>
</dbReference>
<accession>A0A1J4KFL5</accession>
<reference evidence="2" key="1">
    <citation type="submission" date="2016-10" db="EMBL/GenBank/DDBJ databases">
        <authorList>
            <person name="Benchimol M."/>
            <person name="Almeida L.G."/>
            <person name="Vasconcelos A.T."/>
            <person name="Perreira-Neves A."/>
            <person name="Rosa I.A."/>
            <person name="Tasca T."/>
            <person name="Bogo M.R."/>
            <person name="de Souza W."/>
        </authorList>
    </citation>
    <scope>NUCLEOTIDE SEQUENCE [LARGE SCALE GENOMIC DNA]</scope>
    <source>
        <strain evidence="2">K</strain>
    </source>
</reference>
<dbReference type="GO" id="GO:0005829">
    <property type="term" value="C:cytosol"/>
    <property type="evidence" value="ECO:0007669"/>
    <property type="project" value="TreeGrafter"/>
</dbReference>
<feature type="compositionally biased region" description="Basic residues" evidence="1">
    <location>
        <begin position="918"/>
        <end position="930"/>
    </location>
</feature>